<dbReference type="EMBL" id="GL377652">
    <property type="protein sequence ID" value="EFJ10696.1"/>
    <property type="molecule type" value="Genomic_DNA"/>
</dbReference>
<dbReference type="STRING" id="88036.D8SXX8"/>
<dbReference type="PANTHER" id="PTHR47588">
    <property type="entry name" value="CHALCONE--FLAVONONE ISOMERASE 3-RELATED"/>
    <property type="match status" value="1"/>
</dbReference>
<dbReference type="SMR" id="D8SXX8"/>
<dbReference type="KEGG" id="smo:SELMODRAFT_447240"/>
<evidence type="ECO:0000259" key="3">
    <source>
        <dbReference type="Pfam" id="PF02431"/>
    </source>
</evidence>
<dbReference type="InterPro" id="IPR016088">
    <property type="entry name" value="Chalcone_isomerase_3-sand"/>
</dbReference>
<dbReference type="InterPro" id="IPR016089">
    <property type="entry name" value="Chalcone_isomerase_bundle_sf"/>
</dbReference>
<protein>
    <recommendedName>
        <fullName evidence="2">Chalcone-flavonone isomerase family protein</fullName>
    </recommendedName>
</protein>
<comment type="similarity">
    <text evidence="1 2">Belongs to the chalcone isomerase family.</text>
</comment>
<dbReference type="InterPro" id="IPR016087">
    <property type="entry name" value="Chalcone_isomerase"/>
</dbReference>
<dbReference type="OMA" id="INEGSKA"/>
<accession>D8SXX8</accession>
<dbReference type="InterPro" id="IPR036298">
    <property type="entry name" value="Chalcone_isomerase_sf"/>
</dbReference>
<dbReference type="eggNOG" id="ENOG502QV3J">
    <property type="taxonomic scope" value="Eukaryota"/>
</dbReference>
<dbReference type="InParanoid" id="D8SXX8"/>
<keyword evidence="5" id="KW-1185">Reference proteome</keyword>
<reference evidence="4 5" key="1">
    <citation type="journal article" date="2011" name="Science">
        <title>The Selaginella genome identifies genetic changes associated with the evolution of vascular plants.</title>
        <authorList>
            <person name="Banks J.A."/>
            <person name="Nishiyama T."/>
            <person name="Hasebe M."/>
            <person name="Bowman J.L."/>
            <person name="Gribskov M."/>
            <person name="dePamphilis C."/>
            <person name="Albert V.A."/>
            <person name="Aono N."/>
            <person name="Aoyama T."/>
            <person name="Ambrose B.A."/>
            <person name="Ashton N.W."/>
            <person name="Axtell M.J."/>
            <person name="Barker E."/>
            <person name="Barker M.S."/>
            <person name="Bennetzen J.L."/>
            <person name="Bonawitz N.D."/>
            <person name="Chapple C."/>
            <person name="Cheng C."/>
            <person name="Correa L.G."/>
            <person name="Dacre M."/>
            <person name="DeBarry J."/>
            <person name="Dreyer I."/>
            <person name="Elias M."/>
            <person name="Engstrom E.M."/>
            <person name="Estelle M."/>
            <person name="Feng L."/>
            <person name="Finet C."/>
            <person name="Floyd S.K."/>
            <person name="Frommer W.B."/>
            <person name="Fujita T."/>
            <person name="Gramzow L."/>
            <person name="Gutensohn M."/>
            <person name="Harholt J."/>
            <person name="Hattori M."/>
            <person name="Heyl A."/>
            <person name="Hirai T."/>
            <person name="Hiwatashi Y."/>
            <person name="Ishikawa M."/>
            <person name="Iwata M."/>
            <person name="Karol K.G."/>
            <person name="Koehler B."/>
            <person name="Kolukisaoglu U."/>
            <person name="Kubo M."/>
            <person name="Kurata T."/>
            <person name="Lalonde S."/>
            <person name="Li K."/>
            <person name="Li Y."/>
            <person name="Litt A."/>
            <person name="Lyons E."/>
            <person name="Manning G."/>
            <person name="Maruyama T."/>
            <person name="Michael T.P."/>
            <person name="Mikami K."/>
            <person name="Miyazaki S."/>
            <person name="Morinaga S."/>
            <person name="Murata T."/>
            <person name="Mueller-Roeber B."/>
            <person name="Nelson D.R."/>
            <person name="Obara M."/>
            <person name="Oguri Y."/>
            <person name="Olmstead R.G."/>
            <person name="Onodera N."/>
            <person name="Petersen B.L."/>
            <person name="Pils B."/>
            <person name="Prigge M."/>
            <person name="Rensing S.A."/>
            <person name="Riano-Pachon D.M."/>
            <person name="Roberts A.W."/>
            <person name="Sato Y."/>
            <person name="Scheller H.V."/>
            <person name="Schulz B."/>
            <person name="Schulz C."/>
            <person name="Shakirov E.V."/>
            <person name="Shibagaki N."/>
            <person name="Shinohara N."/>
            <person name="Shippen D.E."/>
            <person name="Soerensen I."/>
            <person name="Sotooka R."/>
            <person name="Sugimoto N."/>
            <person name="Sugita M."/>
            <person name="Sumikawa N."/>
            <person name="Tanurdzic M."/>
            <person name="Theissen G."/>
            <person name="Ulvskov P."/>
            <person name="Wakazuki S."/>
            <person name="Weng J.K."/>
            <person name="Willats W.W."/>
            <person name="Wipf D."/>
            <person name="Wolf P.G."/>
            <person name="Yang L."/>
            <person name="Zimmer A.D."/>
            <person name="Zhu Q."/>
            <person name="Mitros T."/>
            <person name="Hellsten U."/>
            <person name="Loque D."/>
            <person name="Otillar R."/>
            <person name="Salamov A."/>
            <person name="Schmutz J."/>
            <person name="Shapiro H."/>
            <person name="Lindquist E."/>
            <person name="Lucas S."/>
            <person name="Rokhsar D."/>
            <person name="Grigoriev I.V."/>
        </authorList>
    </citation>
    <scope>NUCLEOTIDE SEQUENCE [LARGE SCALE GENOMIC DNA]</scope>
</reference>
<dbReference type="HOGENOM" id="CLU_058915_1_0_1"/>
<evidence type="ECO:0000313" key="4">
    <source>
        <dbReference type="EMBL" id="EFJ10696.1"/>
    </source>
</evidence>
<dbReference type="AlphaFoldDB" id="D8SXX8"/>
<evidence type="ECO:0000256" key="1">
    <source>
        <dbReference type="ARBA" id="ARBA00007166"/>
    </source>
</evidence>
<dbReference type="Gene3D" id="1.10.890.20">
    <property type="match status" value="1"/>
</dbReference>
<name>D8SXX8_SELML</name>
<dbReference type="PANTHER" id="PTHR47588:SF1">
    <property type="entry name" value="CHALCONE--FLAVANONE ISOMERASE 3-RELATED"/>
    <property type="match status" value="1"/>
</dbReference>
<feature type="domain" description="Chalcone isomerase" evidence="3">
    <location>
        <begin position="6"/>
        <end position="212"/>
    </location>
</feature>
<dbReference type="Pfam" id="PF02431">
    <property type="entry name" value="Chalcone"/>
    <property type="match status" value="1"/>
</dbReference>
<dbReference type="InterPro" id="IPR044191">
    <property type="entry name" value="CHI3-like"/>
</dbReference>
<dbReference type="FunCoup" id="D8SXX8">
    <property type="interactions" value="452"/>
</dbReference>
<dbReference type="Proteomes" id="UP000001514">
    <property type="component" value="Unassembled WGS sequence"/>
</dbReference>
<dbReference type="SUPFAM" id="SSF54626">
    <property type="entry name" value="Chalcone isomerase"/>
    <property type="match status" value="1"/>
</dbReference>
<evidence type="ECO:0000313" key="5">
    <source>
        <dbReference type="Proteomes" id="UP000001514"/>
    </source>
</evidence>
<dbReference type="GO" id="GO:0016872">
    <property type="term" value="F:intramolecular lyase activity"/>
    <property type="evidence" value="ECO:0007669"/>
    <property type="project" value="InterPro"/>
</dbReference>
<gene>
    <name evidence="4" type="ORF">SELMODRAFT_447240</name>
</gene>
<organism evidence="5">
    <name type="scientific">Selaginella moellendorffii</name>
    <name type="common">Spikemoss</name>
    <dbReference type="NCBI Taxonomy" id="88036"/>
    <lineage>
        <taxon>Eukaryota</taxon>
        <taxon>Viridiplantae</taxon>
        <taxon>Streptophyta</taxon>
        <taxon>Embryophyta</taxon>
        <taxon>Tracheophyta</taxon>
        <taxon>Lycopodiopsida</taxon>
        <taxon>Selaginellales</taxon>
        <taxon>Selaginellaceae</taxon>
        <taxon>Selaginella</taxon>
    </lineage>
</organism>
<sequence>MEMDPTFAQSIQSPSSSETLILLGHGITDMTIETIHVIFTKIGVYFAPQVKDHLQSFKCLPVSELLKDGSAFFQQLIQAPVSKLIKILLVKGQLGSQYASTIETSVRDRLAYDDKYEEDEEIALANLCEFFQSKKLEPNSTIVYSWPSSSSHVEARSQKFLSGKIFFQINEGSKAPSSFIVNNENVSTSIIEWILGENSMTPSTVESVAKSIATEC</sequence>
<proteinExistence type="inferred from homology"/>
<evidence type="ECO:0000256" key="2">
    <source>
        <dbReference type="RuleBase" id="RU361158"/>
    </source>
</evidence>
<dbReference type="Gene3D" id="3.50.70.10">
    <property type="match status" value="1"/>
</dbReference>
<dbReference type="Gramene" id="EFJ10696">
    <property type="protein sequence ID" value="EFJ10696"/>
    <property type="gene ID" value="SELMODRAFT_447240"/>
</dbReference>